<accession>A0A401SXW8</accession>
<dbReference type="GO" id="GO:0006954">
    <property type="term" value="P:inflammatory response"/>
    <property type="evidence" value="ECO:0007669"/>
    <property type="project" value="UniProtKB-KW"/>
</dbReference>
<dbReference type="GO" id="GO:0005524">
    <property type="term" value="F:ATP binding"/>
    <property type="evidence" value="ECO:0007669"/>
    <property type="project" value="UniProtKB-KW"/>
</dbReference>
<dbReference type="PROSITE" id="PS50837">
    <property type="entry name" value="NACHT"/>
    <property type="match status" value="1"/>
</dbReference>
<protein>
    <recommendedName>
        <fullName evidence="10">NACHT domain-containing protein</fullName>
    </recommendedName>
</protein>
<sequence length="1234" mass="136741">MLSSTVTSGRDKCETSSLEEKYTDMIIVAPIRERSLIENELNSRGEERERMLTESIKNVHQVQIDQLLRSGSETDKFGTTVVFGAAGIGKSTLLQKIIHDWANGRIYQEFKFVFQLNFPQLNSINVKTNLNTLILNSYPYLASKLEYIWEDPGSILFIFDDLDKFDSGVDFIDLERCKDPQNQCFDTNSLHWVSDIARCLIQGYLLHGCSILVTSRPWKMGNLTKTKINLRGEILGFTSKSIKQYFRQCFADEQLATSVLESIQQNETLYTMCYNPLYCAVLSSLLTTRLKEREKQGPLLVPNSTEMFSAYITELLARCHCDERNLCSQLMKLGEVAWKGVSSKTIVFDSDQINQHKLEDSNFISSFMREIGESHRFAYTFNQSVLQDFIAAVAKCLTTSSKGLIRQLDEGFTCSDNRFEIFSRFLIGLLSHNSNNQLEKLLADFPSEATQLVSVWLRDNIRRRIQKTGDMQSQRIFLQLMHCFVEFQDKALISDSFQPPQLITFTQCLLKPSDCAALATSFVYMEQIEDLNLSACGIKDGGVHQLEPILSKCKILRLKSNNLTDDCVEGLVSILSENGSLLELDLSNDNHDEEQINKLTEKCIPSLHHLIKCKNNIKEISFSFPNVYFIVEDNVAAAPIESSMAGPELSKDTARQQGSPSENGEESVNNMRPNQFQQNAVNDREFEGDNNVNMATLATVADVQQSKDGALQLDNTFKIKEDMDENDNEEDANLSTGDDIPQSKDAEQQQNNPLEISTEDVCKNKVEYGVTEMRCSKDNCNDIKPTDAANAYSTPQLHRNRAHENGKNVSASPVLHGDSTDPHMYKESTNMTTDSASLLHNRESQDSVNIQSPQKPLQEELQVCRQGHVKAIIPLFSTATPQQELGNVKSTPTCPSPVRNPRPSGLLQEENISIGGPSINMLPDGMSIPFSTAVKAKGPGAVENSDNGPASPVLHGDSTDAHVCEEFRNMTTDSASLLHNGETQDSVNIQSPQKPLQDELQGCRQGHVKAIIPLFSTATPQQELGNVKSTPTCPSPVRNPRPSGILQEENISIGGPSINMLPDGMSIPCGTAVKAKGPGAVENSDNRPESPVLHGDSKDAHMCEEFRNMTTDSESLLHNGETQDSVNIQSPQKPLQDELQVCREGHVKRILPLFSTATPQQELGNVKSTPTCPSPVRNPRLSGLMREENISIGGPSINMLPGGISILSGTAVKAKDPGAVENSDKIPGEMKLSV</sequence>
<evidence type="ECO:0000313" key="11">
    <source>
        <dbReference type="EMBL" id="GCC35248.1"/>
    </source>
</evidence>
<keyword evidence="8" id="KW-1271">Inflammasome</keyword>
<feature type="region of interest" description="Disordered" evidence="9">
    <location>
        <begin position="645"/>
        <end position="671"/>
    </location>
</feature>
<evidence type="ECO:0000313" key="12">
    <source>
        <dbReference type="Proteomes" id="UP000287033"/>
    </source>
</evidence>
<dbReference type="InterPro" id="IPR007111">
    <property type="entry name" value="NACHT_NTPase"/>
</dbReference>
<evidence type="ECO:0000256" key="1">
    <source>
        <dbReference type="ARBA" id="ARBA00004110"/>
    </source>
</evidence>
<reference evidence="11 12" key="1">
    <citation type="journal article" date="2018" name="Nat. Ecol. Evol.">
        <title>Shark genomes provide insights into elasmobranch evolution and the origin of vertebrates.</title>
        <authorList>
            <person name="Hara Y"/>
            <person name="Yamaguchi K"/>
            <person name="Onimaru K"/>
            <person name="Kadota M"/>
            <person name="Koyanagi M"/>
            <person name="Keeley SD"/>
            <person name="Tatsumi K"/>
            <person name="Tanaka K"/>
            <person name="Motone F"/>
            <person name="Kageyama Y"/>
            <person name="Nozu R"/>
            <person name="Adachi N"/>
            <person name="Nishimura O"/>
            <person name="Nakagawa R"/>
            <person name="Tanegashima C"/>
            <person name="Kiyatake I"/>
            <person name="Matsumoto R"/>
            <person name="Murakumo K"/>
            <person name="Nishida K"/>
            <person name="Terakita A"/>
            <person name="Kuratani S"/>
            <person name="Sato K"/>
            <person name="Hyodo S Kuraku.S."/>
        </authorList>
    </citation>
    <scope>NUCLEOTIDE SEQUENCE [LARGE SCALE GENOMIC DNA]</scope>
</reference>
<gene>
    <name evidence="11" type="ORF">chiPu_0013731</name>
</gene>
<evidence type="ECO:0000256" key="7">
    <source>
        <dbReference type="ARBA" id="ARBA00023198"/>
    </source>
</evidence>
<dbReference type="SUPFAM" id="SSF52047">
    <property type="entry name" value="RNI-like"/>
    <property type="match status" value="1"/>
</dbReference>
<name>A0A401SXW8_CHIPU</name>
<evidence type="ECO:0000259" key="10">
    <source>
        <dbReference type="PROSITE" id="PS50837"/>
    </source>
</evidence>
<dbReference type="SUPFAM" id="SSF52540">
    <property type="entry name" value="P-loop containing nucleoside triphosphate hydrolases"/>
    <property type="match status" value="1"/>
</dbReference>
<dbReference type="OrthoDB" id="120976at2759"/>
<dbReference type="Gene3D" id="3.80.10.10">
    <property type="entry name" value="Ribonuclease Inhibitor"/>
    <property type="match status" value="1"/>
</dbReference>
<evidence type="ECO:0000256" key="9">
    <source>
        <dbReference type="SAM" id="MobiDB-lite"/>
    </source>
</evidence>
<dbReference type="InterPro" id="IPR027417">
    <property type="entry name" value="P-loop_NTPase"/>
</dbReference>
<dbReference type="PANTHER" id="PTHR45690">
    <property type="entry name" value="NACHT, LRR AND PYD DOMAINS-CONTAINING PROTEIN 12"/>
    <property type="match status" value="1"/>
</dbReference>
<keyword evidence="6" id="KW-0832">Ubl conjugation</keyword>
<keyword evidence="5" id="KW-0067">ATP-binding</keyword>
<keyword evidence="12" id="KW-1185">Reference proteome</keyword>
<feature type="compositionally biased region" description="Acidic residues" evidence="9">
    <location>
        <begin position="722"/>
        <end position="732"/>
    </location>
</feature>
<feature type="compositionally biased region" description="Basic and acidic residues" evidence="9">
    <location>
        <begin position="1215"/>
        <end position="1228"/>
    </location>
</feature>
<dbReference type="STRING" id="137246.A0A401SXW8"/>
<evidence type="ECO:0000256" key="5">
    <source>
        <dbReference type="ARBA" id="ARBA00022840"/>
    </source>
</evidence>
<dbReference type="GO" id="GO:0045087">
    <property type="term" value="P:innate immune response"/>
    <property type="evidence" value="ECO:0007669"/>
    <property type="project" value="UniProtKB-KW"/>
</dbReference>
<feature type="region of interest" description="Disordered" evidence="9">
    <location>
        <begin position="801"/>
        <end position="820"/>
    </location>
</feature>
<keyword evidence="7" id="KW-0395">Inflammatory response</keyword>
<keyword evidence="3" id="KW-0677">Repeat</keyword>
<feature type="region of interest" description="Disordered" evidence="9">
    <location>
        <begin position="1075"/>
        <end position="1097"/>
    </location>
</feature>
<dbReference type="Pfam" id="PF17776">
    <property type="entry name" value="NLRC4_HD2"/>
    <property type="match status" value="1"/>
</dbReference>
<keyword evidence="4" id="KW-0547">Nucleotide-binding</keyword>
<dbReference type="PANTHER" id="PTHR45690:SF19">
    <property type="entry name" value="NACHT, LRR AND PYD DOMAINS-CONTAINING PROTEIN 3"/>
    <property type="match status" value="1"/>
</dbReference>
<keyword evidence="2" id="KW-0963">Cytoplasm</keyword>
<evidence type="ECO:0000256" key="8">
    <source>
        <dbReference type="ARBA" id="ARBA00023233"/>
    </source>
</evidence>
<feature type="domain" description="NACHT" evidence="10">
    <location>
        <begin position="78"/>
        <end position="217"/>
    </location>
</feature>
<comment type="subcellular location">
    <subcellularLocation>
        <location evidence="1">Inflammasome</location>
    </subcellularLocation>
</comment>
<evidence type="ECO:0000256" key="3">
    <source>
        <dbReference type="ARBA" id="ARBA00022737"/>
    </source>
</evidence>
<dbReference type="GO" id="GO:0005829">
    <property type="term" value="C:cytosol"/>
    <property type="evidence" value="ECO:0007669"/>
    <property type="project" value="UniProtKB-SubCell"/>
</dbReference>
<comment type="caution">
    <text evidence="11">The sequence shown here is derived from an EMBL/GenBank/DDBJ whole genome shotgun (WGS) entry which is preliminary data.</text>
</comment>
<dbReference type="InterPro" id="IPR050637">
    <property type="entry name" value="NLRP_innate_immun_reg"/>
</dbReference>
<dbReference type="Proteomes" id="UP000287033">
    <property type="component" value="Unassembled WGS sequence"/>
</dbReference>
<evidence type="ECO:0000256" key="4">
    <source>
        <dbReference type="ARBA" id="ARBA00022741"/>
    </source>
</evidence>
<dbReference type="EMBL" id="BEZZ01000678">
    <property type="protein sequence ID" value="GCC35248.1"/>
    <property type="molecule type" value="Genomic_DNA"/>
</dbReference>
<feature type="compositionally biased region" description="Polar residues" evidence="9">
    <location>
        <begin position="655"/>
        <end position="671"/>
    </location>
</feature>
<feature type="region of interest" description="Disordered" evidence="9">
    <location>
        <begin position="1215"/>
        <end position="1234"/>
    </location>
</feature>
<dbReference type="AlphaFoldDB" id="A0A401SXW8"/>
<evidence type="ECO:0000256" key="2">
    <source>
        <dbReference type="ARBA" id="ARBA00022490"/>
    </source>
</evidence>
<evidence type="ECO:0000256" key="6">
    <source>
        <dbReference type="ARBA" id="ARBA00022843"/>
    </source>
</evidence>
<dbReference type="Pfam" id="PF05729">
    <property type="entry name" value="NACHT"/>
    <property type="match status" value="1"/>
</dbReference>
<dbReference type="Pfam" id="PF17779">
    <property type="entry name" value="WHD_NOD2"/>
    <property type="match status" value="1"/>
</dbReference>
<proteinExistence type="predicted"/>
<dbReference type="InterPro" id="IPR032675">
    <property type="entry name" value="LRR_dom_sf"/>
</dbReference>
<dbReference type="Gene3D" id="3.40.50.300">
    <property type="entry name" value="P-loop containing nucleotide triphosphate hydrolases"/>
    <property type="match status" value="1"/>
</dbReference>
<dbReference type="InterPro" id="IPR041075">
    <property type="entry name" value="NOD1/2_WH"/>
</dbReference>
<dbReference type="InterPro" id="IPR041267">
    <property type="entry name" value="NLRP_HD2"/>
</dbReference>
<organism evidence="11 12">
    <name type="scientific">Chiloscyllium punctatum</name>
    <name type="common">Brownbanded bambooshark</name>
    <name type="synonym">Hemiscyllium punctatum</name>
    <dbReference type="NCBI Taxonomy" id="137246"/>
    <lineage>
        <taxon>Eukaryota</taxon>
        <taxon>Metazoa</taxon>
        <taxon>Chordata</taxon>
        <taxon>Craniata</taxon>
        <taxon>Vertebrata</taxon>
        <taxon>Chondrichthyes</taxon>
        <taxon>Elasmobranchii</taxon>
        <taxon>Galeomorphii</taxon>
        <taxon>Galeoidea</taxon>
        <taxon>Orectolobiformes</taxon>
        <taxon>Hemiscylliidae</taxon>
        <taxon>Chiloscyllium</taxon>
    </lineage>
</organism>
<feature type="region of interest" description="Disordered" evidence="9">
    <location>
        <begin position="722"/>
        <end position="758"/>
    </location>
</feature>